<accession>A0A379C6T5</accession>
<gene>
    <name evidence="2" type="primary">nrdH</name>
    <name evidence="2" type="ORF">NCTC13149_01666</name>
</gene>
<dbReference type="GO" id="GO:0045454">
    <property type="term" value="P:cell redox homeostasis"/>
    <property type="evidence" value="ECO:0007669"/>
    <property type="project" value="TreeGrafter"/>
</dbReference>
<dbReference type="PROSITE" id="PS00195">
    <property type="entry name" value="GLUTAREDOXIN_1"/>
    <property type="match status" value="1"/>
</dbReference>
<dbReference type="OrthoDB" id="3174166at2"/>
<dbReference type="InterPro" id="IPR011767">
    <property type="entry name" value="GLR_AS"/>
</dbReference>
<dbReference type="PROSITE" id="PS51354">
    <property type="entry name" value="GLUTAREDOXIN_2"/>
    <property type="match status" value="1"/>
</dbReference>
<protein>
    <submittedName>
        <fullName evidence="2">Glutaredoxin-like protein nrdH</fullName>
    </submittedName>
</protein>
<dbReference type="InterPro" id="IPR036249">
    <property type="entry name" value="Thioredoxin-like_sf"/>
</dbReference>
<sequence>MKKVTVYTSTTCPYCQMAKEYLQEREIPYDEKNVQTDKEARSELMAMGYTGVPVICVDDQEVVGFDKNKLDELLNK</sequence>
<name>A0A379C6T5_9FIRM</name>
<dbReference type="EMBL" id="UGSZ01000001">
    <property type="protein sequence ID" value="SUB57808.1"/>
    <property type="molecule type" value="Genomic_DNA"/>
</dbReference>
<organism evidence="2 3">
    <name type="scientific">Peptoniphilus lacrimalis</name>
    <dbReference type="NCBI Taxonomy" id="33031"/>
    <lineage>
        <taxon>Bacteria</taxon>
        <taxon>Bacillati</taxon>
        <taxon>Bacillota</taxon>
        <taxon>Tissierellia</taxon>
        <taxon>Tissierellales</taxon>
        <taxon>Peptoniphilaceae</taxon>
        <taxon>Peptoniphilus</taxon>
    </lineage>
</organism>
<dbReference type="Gene3D" id="3.40.30.10">
    <property type="entry name" value="Glutaredoxin"/>
    <property type="match status" value="1"/>
</dbReference>
<dbReference type="Proteomes" id="UP000255517">
    <property type="component" value="Unassembled WGS sequence"/>
</dbReference>
<dbReference type="PANTHER" id="PTHR34386">
    <property type="entry name" value="GLUTAREDOXIN"/>
    <property type="match status" value="1"/>
</dbReference>
<dbReference type="InterPro" id="IPR002109">
    <property type="entry name" value="Glutaredoxin"/>
</dbReference>
<dbReference type="Pfam" id="PF00462">
    <property type="entry name" value="Glutaredoxin"/>
    <property type="match status" value="1"/>
</dbReference>
<dbReference type="InterPro" id="IPR051548">
    <property type="entry name" value="Grx-like_ET"/>
</dbReference>
<dbReference type="SUPFAM" id="SSF52833">
    <property type="entry name" value="Thioredoxin-like"/>
    <property type="match status" value="1"/>
</dbReference>
<evidence type="ECO:0000259" key="1">
    <source>
        <dbReference type="Pfam" id="PF00462"/>
    </source>
</evidence>
<dbReference type="CDD" id="cd02976">
    <property type="entry name" value="NrdH"/>
    <property type="match status" value="1"/>
</dbReference>
<dbReference type="GO" id="GO:0009055">
    <property type="term" value="F:electron transfer activity"/>
    <property type="evidence" value="ECO:0007669"/>
    <property type="project" value="TreeGrafter"/>
</dbReference>
<dbReference type="AlphaFoldDB" id="A0A379C6T5"/>
<dbReference type="RefSeq" id="WP_004826155.1">
    <property type="nucleotide sequence ID" value="NZ_CAMUOS010000006.1"/>
</dbReference>
<evidence type="ECO:0000313" key="3">
    <source>
        <dbReference type="Proteomes" id="UP000255517"/>
    </source>
</evidence>
<feature type="domain" description="Glutaredoxin" evidence="1">
    <location>
        <begin position="4"/>
        <end position="61"/>
    </location>
</feature>
<dbReference type="STRING" id="1122949.GCA_000378725_01343"/>
<evidence type="ECO:0000313" key="2">
    <source>
        <dbReference type="EMBL" id="SUB57808.1"/>
    </source>
</evidence>
<reference evidence="2 3" key="1">
    <citation type="submission" date="2018-06" db="EMBL/GenBank/DDBJ databases">
        <authorList>
            <consortium name="Pathogen Informatics"/>
            <person name="Doyle S."/>
        </authorList>
    </citation>
    <scope>NUCLEOTIDE SEQUENCE [LARGE SCALE GENOMIC DNA]</scope>
    <source>
        <strain evidence="2 3">NCTC13149</strain>
    </source>
</reference>
<proteinExistence type="predicted"/>
<dbReference type="PANTHER" id="PTHR34386:SF1">
    <property type="entry name" value="GLUTAREDOXIN-LIKE PROTEIN NRDH"/>
    <property type="match status" value="1"/>
</dbReference>